<feature type="region of interest" description="Disordered" evidence="2">
    <location>
        <begin position="134"/>
        <end position="159"/>
    </location>
</feature>
<dbReference type="PROSITE" id="PS50102">
    <property type="entry name" value="RRM"/>
    <property type="match status" value="1"/>
</dbReference>
<proteinExistence type="predicted"/>
<dbReference type="Gene3D" id="3.30.70.330">
    <property type="match status" value="1"/>
</dbReference>
<protein>
    <recommendedName>
        <fullName evidence="3">RRM domain-containing protein</fullName>
    </recommendedName>
</protein>
<comment type="caution">
    <text evidence="4">The sequence shown here is derived from an EMBL/GenBank/DDBJ whole genome shotgun (WGS) entry which is preliminary data.</text>
</comment>
<accession>A0ABD0KXG4</accession>
<dbReference type="SUPFAM" id="SSF54928">
    <property type="entry name" value="RNA-binding domain, RBD"/>
    <property type="match status" value="1"/>
</dbReference>
<evidence type="ECO:0000256" key="2">
    <source>
        <dbReference type="SAM" id="MobiDB-lite"/>
    </source>
</evidence>
<feature type="domain" description="RRM" evidence="3">
    <location>
        <begin position="7"/>
        <end position="74"/>
    </location>
</feature>
<dbReference type="InterPro" id="IPR035979">
    <property type="entry name" value="RBD_domain_sf"/>
</dbReference>
<gene>
    <name evidence="4" type="ORF">BaRGS_00017286</name>
</gene>
<keyword evidence="1" id="KW-0694">RNA-binding</keyword>
<dbReference type="GO" id="GO:0003723">
    <property type="term" value="F:RNA binding"/>
    <property type="evidence" value="ECO:0007669"/>
    <property type="project" value="UniProtKB-UniRule"/>
</dbReference>
<reference evidence="4 5" key="1">
    <citation type="journal article" date="2023" name="Sci. Data">
        <title>Genome assembly of the Korean intertidal mud-creeper Batillaria attramentaria.</title>
        <authorList>
            <person name="Patra A.K."/>
            <person name="Ho P.T."/>
            <person name="Jun S."/>
            <person name="Lee S.J."/>
            <person name="Kim Y."/>
            <person name="Won Y.J."/>
        </authorList>
    </citation>
    <scope>NUCLEOTIDE SEQUENCE [LARGE SCALE GENOMIC DNA]</scope>
    <source>
        <tissue evidence="4">Foot muscle</tissue>
    </source>
</reference>
<dbReference type="Proteomes" id="UP001519460">
    <property type="component" value="Unassembled WGS sequence"/>
</dbReference>
<dbReference type="PANTHER" id="PTHR23147">
    <property type="entry name" value="SERINE/ARGININE RICH SPLICING FACTOR"/>
    <property type="match status" value="1"/>
</dbReference>
<evidence type="ECO:0000313" key="4">
    <source>
        <dbReference type="EMBL" id="KAK7491457.1"/>
    </source>
</evidence>
<dbReference type="AlphaFoldDB" id="A0ABD0KXG4"/>
<dbReference type="FunFam" id="3.30.70.330:FF:001074">
    <property type="entry name" value="Splicing factor, arginine/serine-rich 7"/>
    <property type="match status" value="1"/>
</dbReference>
<evidence type="ECO:0000313" key="5">
    <source>
        <dbReference type="Proteomes" id="UP001519460"/>
    </source>
</evidence>
<evidence type="ECO:0000259" key="3">
    <source>
        <dbReference type="PROSITE" id="PS50102"/>
    </source>
</evidence>
<dbReference type="SMART" id="SM00360">
    <property type="entry name" value="RRM"/>
    <property type="match status" value="1"/>
</dbReference>
<keyword evidence="5" id="KW-1185">Reference proteome</keyword>
<dbReference type="CDD" id="cd12373">
    <property type="entry name" value="RRM_SRSF3_like"/>
    <property type="match status" value="1"/>
</dbReference>
<name>A0ABD0KXG4_9CAEN</name>
<dbReference type="InterPro" id="IPR050907">
    <property type="entry name" value="SRSF"/>
</dbReference>
<sequence>MARDSRSKVYVGDLGYGTTKEELEEKFSKYGPLRSVWIARKPPGFAFVEFEDARDAEDAVKALRGVQCGEGMKLINGDASVSAPRQLHIAMLSLRHFHALIYALWPFCDLDQQVSQFALLGRLTPSSLASSKMGFVKSKSRSQSRSVSPPPPRQRNRSRSSLFACQKSLLRSCLLSVQNYHWKKSLGTGHIRKYKLQCMKELKSSLLLICVGWFQELNNCQGIDGVHRCKRLHTTVSWQSFEI</sequence>
<dbReference type="Pfam" id="PF00076">
    <property type="entry name" value="RRM_1"/>
    <property type="match status" value="1"/>
</dbReference>
<organism evidence="4 5">
    <name type="scientific">Batillaria attramentaria</name>
    <dbReference type="NCBI Taxonomy" id="370345"/>
    <lineage>
        <taxon>Eukaryota</taxon>
        <taxon>Metazoa</taxon>
        <taxon>Spiralia</taxon>
        <taxon>Lophotrochozoa</taxon>
        <taxon>Mollusca</taxon>
        <taxon>Gastropoda</taxon>
        <taxon>Caenogastropoda</taxon>
        <taxon>Sorbeoconcha</taxon>
        <taxon>Cerithioidea</taxon>
        <taxon>Batillariidae</taxon>
        <taxon>Batillaria</taxon>
    </lineage>
</organism>
<dbReference type="InterPro" id="IPR000504">
    <property type="entry name" value="RRM_dom"/>
</dbReference>
<evidence type="ECO:0000256" key="1">
    <source>
        <dbReference type="PROSITE-ProRule" id="PRU00176"/>
    </source>
</evidence>
<dbReference type="EMBL" id="JACVVK020000114">
    <property type="protein sequence ID" value="KAK7491457.1"/>
    <property type="molecule type" value="Genomic_DNA"/>
</dbReference>
<dbReference type="InterPro" id="IPR012677">
    <property type="entry name" value="Nucleotide-bd_a/b_plait_sf"/>
</dbReference>